<dbReference type="GO" id="GO:0042803">
    <property type="term" value="F:protein homodimerization activity"/>
    <property type="evidence" value="ECO:0007669"/>
    <property type="project" value="InterPro"/>
</dbReference>
<feature type="compositionally biased region" description="Acidic residues" evidence="13">
    <location>
        <begin position="29"/>
        <end position="48"/>
    </location>
</feature>
<dbReference type="InterPro" id="IPR013805">
    <property type="entry name" value="GrpE_CC"/>
</dbReference>
<dbReference type="FunFam" id="2.30.22.10:FF:000001">
    <property type="entry name" value="Protein GrpE"/>
    <property type="match status" value="1"/>
</dbReference>
<dbReference type="AlphaFoldDB" id="A0A9X3JE74"/>
<dbReference type="Proteomes" id="UP001146670">
    <property type="component" value="Unassembled WGS sequence"/>
</dbReference>
<evidence type="ECO:0000256" key="9">
    <source>
        <dbReference type="ARBA" id="ARBA00076414"/>
    </source>
</evidence>
<feature type="compositionally biased region" description="Basic and acidic residues" evidence="13">
    <location>
        <begin position="1"/>
        <end position="14"/>
    </location>
</feature>
<evidence type="ECO:0000256" key="3">
    <source>
        <dbReference type="ARBA" id="ARBA00011738"/>
    </source>
</evidence>
<dbReference type="InterPro" id="IPR009012">
    <property type="entry name" value="GrpE_head"/>
</dbReference>
<dbReference type="RefSeq" id="WP_268751394.1">
    <property type="nucleotide sequence ID" value="NZ_JAPRFQ010000001.1"/>
</dbReference>
<comment type="subcellular location">
    <subcellularLocation>
        <location evidence="1 10">Cytoplasm</location>
    </subcellularLocation>
</comment>
<dbReference type="GO" id="GO:0051082">
    <property type="term" value="F:unfolded protein binding"/>
    <property type="evidence" value="ECO:0007669"/>
    <property type="project" value="TreeGrafter"/>
</dbReference>
<protein>
    <recommendedName>
        <fullName evidence="8 10">Protein GrpE</fullName>
    </recommendedName>
    <alternativeName>
        <fullName evidence="9 10">HSP-70 cofactor</fullName>
    </alternativeName>
</protein>
<dbReference type="SUPFAM" id="SSF58014">
    <property type="entry name" value="Coiled-coil domain of nucleotide exchange factor GrpE"/>
    <property type="match status" value="1"/>
</dbReference>
<dbReference type="EMBL" id="JAPRFR010000001">
    <property type="protein sequence ID" value="MCZ0725067.1"/>
    <property type="molecule type" value="Genomic_DNA"/>
</dbReference>
<organism evidence="14 15">
    <name type="scientific">Aerococcus kribbianus</name>
    <dbReference type="NCBI Taxonomy" id="2999064"/>
    <lineage>
        <taxon>Bacteria</taxon>
        <taxon>Bacillati</taxon>
        <taxon>Bacillota</taxon>
        <taxon>Bacilli</taxon>
        <taxon>Lactobacillales</taxon>
        <taxon>Aerococcaceae</taxon>
        <taxon>Aerococcus</taxon>
    </lineage>
</organism>
<name>A0A9X3JE74_9LACT</name>
<dbReference type="HAMAP" id="MF_01151">
    <property type="entry name" value="GrpE"/>
    <property type="match status" value="1"/>
</dbReference>
<feature type="coiled-coil region" evidence="12">
    <location>
        <begin position="50"/>
        <end position="91"/>
    </location>
</feature>
<dbReference type="PANTHER" id="PTHR21237:SF23">
    <property type="entry name" value="GRPE PROTEIN HOMOLOG, MITOCHONDRIAL"/>
    <property type="match status" value="1"/>
</dbReference>
<evidence type="ECO:0000256" key="10">
    <source>
        <dbReference type="HAMAP-Rule" id="MF_01151"/>
    </source>
</evidence>
<evidence type="ECO:0000256" key="2">
    <source>
        <dbReference type="ARBA" id="ARBA00009054"/>
    </source>
</evidence>
<evidence type="ECO:0000313" key="14">
    <source>
        <dbReference type="EMBL" id="MCZ0725067.1"/>
    </source>
</evidence>
<dbReference type="Gene3D" id="2.30.22.10">
    <property type="entry name" value="Head domain of nucleotide exchange factor GrpE"/>
    <property type="match status" value="1"/>
</dbReference>
<evidence type="ECO:0000256" key="7">
    <source>
        <dbReference type="ARBA" id="ARBA00053401"/>
    </source>
</evidence>
<keyword evidence="15" id="KW-1185">Reference proteome</keyword>
<dbReference type="SUPFAM" id="SSF51064">
    <property type="entry name" value="Head domain of nucleotide exchange factor GrpE"/>
    <property type="match status" value="1"/>
</dbReference>
<dbReference type="PANTHER" id="PTHR21237">
    <property type="entry name" value="GRPE PROTEIN"/>
    <property type="match status" value="1"/>
</dbReference>
<evidence type="ECO:0000256" key="12">
    <source>
        <dbReference type="SAM" id="Coils"/>
    </source>
</evidence>
<feature type="compositionally biased region" description="Polar residues" evidence="13">
    <location>
        <begin position="16"/>
        <end position="28"/>
    </location>
</feature>
<evidence type="ECO:0000313" key="15">
    <source>
        <dbReference type="Proteomes" id="UP001146670"/>
    </source>
</evidence>
<evidence type="ECO:0000256" key="5">
    <source>
        <dbReference type="ARBA" id="ARBA00023016"/>
    </source>
</evidence>
<keyword evidence="6 10" id="KW-0143">Chaperone</keyword>
<dbReference type="Pfam" id="PF01025">
    <property type="entry name" value="GrpE"/>
    <property type="match status" value="1"/>
</dbReference>
<evidence type="ECO:0000256" key="11">
    <source>
        <dbReference type="RuleBase" id="RU004478"/>
    </source>
</evidence>
<dbReference type="PRINTS" id="PR00773">
    <property type="entry name" value="GRPEPROTEIN"/>
</dbReference>
<sequence length="196" mass="22141">MAKEEKENLEKVVDQEATNDQNTSQSETADAENEAVEDDTGAEEESTSELEAVKLTLTEKENQIARLSAEIQNMRRRHENERQDMAKYRSQSLAQEILPTIDNLERALAIEVEGEANQNFKKGVEMVHQSLLKALEAEGIEEINPLGEVFDPNFHQSVSSVPKTADQEDEEVVEVYQKGYLLKDRVLRPAMVIIAQ</sequence>
<dbReference type="CDD" id="cd00446">
    <property type="entry name" value="GrpE"/>
    <property type="match status" value="1"/>
</dbReference>
<evidence type="ECO:0000256" key="8">
    <source>
        <dbReference type="ARBA" id="ARBA00072274"/>
    </source>
</evidence>
<evidence type="ECO:0000256" key="1">
    <source>
        <dbReference type="ARBA" id="ARBA00004496"/>
    </source>
</evidence>
<keyword evidence="4 10" id="KW-0963">Cytoplasm</keyword>
<evidence type="ECO:0000256" key="6">
    <source>
        <dbReference type="ARBA" id="ARBA00023186"/>
    </source>
</evidence>
<dbReference type="NCBIfam" id="NF010738">
    <property type="entry name" value="PRK14140.1"/>
    <property type="match status" value="1"/>
</dbReference>
<proteinExistence type="inferred from homology"/>
<keyword evidence="5 10" id="KW-0346">Stress response</keyword>
<dbReference type="GO" id="GO:0006457">
    <property type="term" value="P:protein folding"/>
    <property type="evidence" value="ECO:0007669"/>
    <property type="project" value="InterPro"/>
</dbReference>
<dbReference type="GO" id="GO:0000774">
    <property type="term" value="F:adenyl-nucleotide exchange factor activity"/>
    <property type="evidence" value="ECO:0007669"/>
    <property type="project" value="InterPro"/>
</dbReference>
<evidence type="ECO:0000256" key="13">
    <source>
        <dbReference type="SAM" id="MobiDB-lite"/>
    </source>
</evidence>
<comment type="caution">
    <text evidence="14">The sequence shown here is derived from an EMBL/GenBank/DDBJ whole genome shotgun (WGS) entry which is preliminary data.</text>
</comment>
<comment type="similarity">
    <text evidence="2 10 11">Belongs to the GrpE family.</text>
</comment>
<keyword evidence="12" id="KW-0175">Coiled coil</keyword>
<comment type="subunit">
    <text evidence="3 10">Homodimer.</text>
</comment>
<reference evidence="14" key="1">
    <citation type="submission" date="2022-12" db="EMBL/GenBank/DDBJ databases">
        <title>Description and comparative metabolic analysis of Aerococcus sp. nov., isolated from the feces of a pig.</title>
        <authorList>
            <person name="Chang Y.-H."/>
        </authorList>
    </citation>
    <scope>NUCLEOTIDE SEQUENCE</scope>
    <source>
        <strain evidence="14">YH-aer222</strain>
    </source>
</reference>
<dbReference type="Gene3D" id="3.90.20.20">
    <property type="match status" value="1"/>
</dbReference>
<dbReference type="NCBIfam" id="NF010759">
    <property type="entry name" value="PRK14162.1"/>
    <property type="match status" value="1"/>
</dbReference>
<dbReference type="GO" id="GO:0005737">
    <property type="term" value="C:cytoplasm"/>
    <property type="evidence" value="ECO:0007669"/>
    <property type="project" value="UniProtKB-SubCell"/>
</dbReference>
<comment type="function">
    <text evidence="7 10">Participates actively in the response to hyperosmotic and heat shock by preventing the aggregation of stress-denatured proteins, in association with DnaK and GrpE. It is the nucleotide exchange factor for DnaK and may function as a thermosensor. Unfolded proteins bind initially to DnaJ; upon interaction with the DnaJ-bound protein, DnaK hydrolyzes its bound ATP, resulting in the formation of a stable complex. GrpE releases ADP from DnaK; ATP binding to DnaK triggers the release of the substrate protein, thus completing the reaction cycle. Several rounds of ATP-dependent interactions between DnaJ, DnaK and GrpE are required for fully efficient folding.</text>
</comment>
<evidence type="ECO:0000256" key="4">
    <source>
        <dbReference type="ARBA" id="ARBA00022490"/>
    </source>
</evidence>
<accession>A0A9X3JE74</accession>
<gene>
    <name evidence="10 14" type="primary">grpE</name>
    <name evidence="14" type="ORF">OW157_00620</name>
</gene>
<dbReference type="GO" id="GO:0051087">
    <property type="term" value="F:protein-folding chaperone binding"/>
    <property type="evidence" value="ECO:0007669"/>
    <property type="project" value="InterPro"/>
</dbReference>
<feature type="region of interest" description="Disordered" evidence="13">
    <location>
        <begin position="1"/>
        <end position="50"/>
    </location>
</feature>
<dbReference type="InterPro" id="IPR000740">
    <property type="entry name" value="GrpE"/>
</dbReference>